<accession>A0A7S2BYJ2</accession>
<reference evidence="1" key="1">
    <citation type="submission" date="2021-01" db="EMBL/GenBank/DDBJ databases">
        <authorList>
            <person name="Corre E."/>
            <person name="Pelletier E."/>
            <person name="Niang G."/>
            <person name="Scheremetjew M."/>
            <person name="Finn R."/>
            <person name="Kale V."/>
            <person name="Holt S."/>
            <person name="Cochrane G."/>
            <person name="Meng A."/>
            <person name="Brown T."/>
            <person name="Cohen L."/>
        </authorList>
    </citation>
    <scope>NUCLEOTIDE SEQUENCE</scope>
    <source>
        <strain evidence="1">CCMP1381</strain>
    </source>
</reference>
<dbReference type="AlphaFoldDB" id="A0A7S2BYJ2"/>
<name>A0A7S2BYJ2_9STRA</name>
<organism evidence="1">
    <name type="scientific">Octactis speculum</name>
    <dbReference type="NCBI Taxonomy" id="3111310"/>
    <lineage>
        <taxon>Eukaryota</taxon>
        <taxon>Sar</taxon>
        <taxon>Stramenopiles</taxon>
        <taxon>Ochrophyta</taxon>
        <taxon>Dictyochophyceae</taxon>
        <taxon>Dictyochales</taxon>
        <taxon>Dictyochaceae</taxon>
        <taxon>Octactis</taxon>
    </lineage>
</organism>
<evidence type="ECO:0000313" key="1">
    <source>
        <dbReference type="EMBL" id="CAD9409931.1"/>
    </source>
</evidence>
<dbReference type="EMBL" id="HBGS01021053">
    <property type="protein sequence ID" value="CAD9409931.1"/>
    <property type="molecule type" value="Transcribed_RNA"/>
</dbReference>
<dbReference type="Gene3D" id="3.40.390.10">
    <property type="entry name" value="Collagenase (Catalytic Domain)"/>
    <property type="match status" value="1"/>
</dbReference>
<gene>
    <name evidence="1" type="ORF">DSPE1174_LOCUS10809</name>
</gene>
<dbReference type="GO" id="GO:0008237">
    <property type="term" value="F:metallopeptidase activity"/>
    <property type="evidence" value="ECO:0007669"/>
    <property type="project" value="InterPro"/>
</dbReference>
<sequence>MTAGNDGLVNTKVHLVYTPLKLAKARVWPWVGSVDPETLTVVEMATQVLKVYLPNLVSVTHETSDPIFLEKDEDTRQSLVNGLNGSRIPQLMAEKLPWRQLASHPRECCVQIVDPLMTDILEDDPLEPEYFNFLFSTNITDDCWEYFESFQEYMAGGSYEPSDQNSHWVVSPYWFHGQEEMELMVSMLLYSTFAMLGLSACENKACIMNNCDGVEEARTNDTFVMPCPTCFRALQLRGAFNDGTAVLQGLKDLLESWPCSDSKRSQADRERLQNWLQPT</sequence>
<dbReference type="InterPro" id="IPR024079">
    <property type="entry name" value="MetalloPept_cat_dom_sf"/>
</dbReference>
<protein>
    <submittedName>
        <fullName evidence="1">Uncharacterized protein</fullName>
    </submittedName>
</protein>
<proteinExistence type="predicted"/>